<dbReference type="HOGENOM" id="CLU_917874_0_0_0"/>
<gene>
    <name evidence="1" type="ordered locus">Tlet_0487</name>
</gene>
<evidence type="ECO:0000313" key="1">
    <source>
        <dbReference type="EMBL" id="ABV33054.1"/>
    </source>
</evidence>
<reference evidence="1 2" key="1">
    <citation type="submission" date="2007-08" db="EMBL/GenBank/DDBJ databases">
        <title>Complete sequence of Thermotoga lettingae TMO.</title>
        <authorList>
            <consortium name="US DOE Joint Genome Institute"/>
            <person name="Copeland A."/>
            <person name="Lucas S."/>
            <person name="Lapidus A."/>
            <person name="Barry K."/>
            <person name="Glavina del Rio T."/>
            <person name="Dalin E."/>
            <person name="Tice H."/>
            <person name="Pitluck S."/>
            <person name="Foster B."/>
            <person name="Bruce D."/>
            <person name="Schmutz J."/>
            <person name="Larimer F."/>
            <person name="Land M."/>
            <person name="Hauser L."/>
            <person name="Kyrpides N."/>
            <person name="Mikhailova N."/>
            <person name="Nelson K."/>
            <person name="Gogarten J.P."/>
            <person name="Noll K."/>
            <person name="Richardson P."/>
        </authorList>
    </citation>
    <scope>NUCLEOTIDE SEQUENCE [LARGE SCALE GENOMIC DNA]</scope>
    <source>
        <strain evidence="2">ATCC BAA-301 / DSM 14385 / NBRC 107922 / TMO</strain>
    </source>
</reference>
<dbReference type="STRING" id="416591.Tlet_0487"/>
<evidence type="ECO:0000313" key="2">
    <source>
        <dbReference type="Proteomes" id="UP000002016"/>
    </source>
</evidence>
<organism evidence="1 2">
    <name type="scientific">Pseudothermotoga lettingae (strain ATCC BAA-301 / DSM 14385 / NBRC 107922 / TMO)</name>
    <name type="common">Thermotoga lettingae</name>
    <dbReference type="NCBI Taxonomy" id="416591"/>
    <lineage>
        <taxon>Bacteria</taxon>
        <taxon>Thermotogati</taxon>
        <taxon>Thermotogota</taxon>
        <taxon>Thermotogae</taxon>
        <taxon>Thermotogales</taxon>
        <taxon>Thermotogaceae</taxon>
        <taxon>Pseudothermotoga</taxon>
    </lineage>
</organism>
<dbReference type="EMBL" id="CP000812">
    <property type="protein sequence ID" value="ABV33054.1"/>
    <property type="molecule type" value="Genomic_DNA"/>
</dbReference>
<dbReference type="eggNOG" id="ENOG502Z9AE">
    <property type="taxonomic scope" value="Bacteria"/>
</dbReference>
<dbReference type="RefSeq" id="WP_012002535.1">
    <property type="nucleotide sequence ID" value="NC_009828.1"/>
</dbReference>
<dbReference type="Proteomes" id="UP000002016">
    <property type="component" value="Chromosome"/>
</dbReference>
<dbReference type="AlphaFoldDB" id="A8F4H0"/>
<dbReference type="KEGG" id="tle:Tlet_0487"/>
<accession>A8F4H0</accession>
<proteinExistence type="predicted"/>
<reference evidence="1 2" key="2">
    <citation type="journal article" date="2009" name="Proc. Natl. Acad. Sci. U.S.A.">
        <title>On the chimeric nature, thermophilic origin, and phylogenetic placement of the Thermotogales.</title>
        <authorList>
            <person name="Zhaxybayeva O."/>
            <person name="Swithers K.S."/>
            <person name="Lapierre P."/>
            <person name="Fournier G.P."/>
            <person name="Bickhart D.M."/>
            <person name="DeBoy R.T."/>
            <person name="Nelson K.E."/>
            <person name="Nesbo C.L."/>
            <person name="Doolittle W.F."/>
            <person name="Gogarten J.P."/>
            <person name="Noll K.M."/>
        </authorList>
    </citation>
    <scope>NUCLEOTIDE SEQUENCE [LARGE SCALE GENOMIC DNA]</scope>
    <source>
        <strain evidence="2">ATCC BAA-301 / DSM 14385 / NBRC 107922 / TMO</strain>
    </source>
</reference>
<protein>
    <submittedName>
        <fullName evidence="1">Uncharacterized protein</fullName>
    </submittedName>
</protein>
<dbReference type="OrthoDB" id="46368at2"/>
<sequence length="303" mass="33795">MAQRIVYVIGNTKNAGKTTVVKHLLKQMKNACIASIGLDGENLDTLSNVPKPSIQIPAGTYVVSCEKFLQGSHFELLELLEDNPLAGAVFLARALVESKVVIAGANTSVISSIQKRKEFDSIIVDGALDRIVHAGFADNAEIAIVIGTSNHSNTVELQKFIERILSSLMIPLAPFQIKKLFENKHTVCGLTSDGKVKDLGSSLLNDLKTIEKYEWIFVPGVITEEIVERLRDIRICLLNPFSFFGIASKFDNIYTMRKLFVRGIYLNFFNRPDLEIRICKTLESFGYKAVDILYVTHRRDNDG</sequence>
<name>A8F4H0_PSELT</name>
<keyword evidence="2" id="KW-1185">Reference proteome</keyword>